<dbReference type="EMBL" id="JAYGHX010000006">
    <property type="protein sequence ID" value="MEA5391898.1"/>
    <property type="molecule type" value="Genomic_DNA"/>
</dbReference>
<name>A0ABU5RVV4_9CYAN</name>
<dbReference type="Proteomes" id="UP001304461">
    <property type="component" value="Unassembled WGS sequence"/>
</dbReference>
<dbReference type="RefSeq" id="WP_323305876.1">
    <property type="nucleotide sequence ID" value="NZ_JAYGHX010000006.1"/>
</dbReference>
<organism evidence="1 2">
    <name type="scientific">Cyanobium gracile UHCC 0139</name>
    <dbReference type="NCBI Taxonomy" id="3110308"/>
    <lineage>
        <taxon>Bacteria</taxon>
        <taxon>Bacillati</taxon>
        <taxon>Cyanobacteriota</taxon>
        <taxon>Cyanophyceae</taxon>
        <taxon>Synechococcales</taxon>
        <taxon>Prochlorococcaceae</taxon>
        <taxon>Cyanobium</taxon>
    </lineage>
</organism>
<evidence type="ECO:0000313" key="2">
    <source>
        <dbReference type="Proteomes" id="UP001304461"/>
    </source>
</evidence>
<proteinExistence type="predicted"/>
<comment type="caution">
    <text evidence="1">The sequence shown here is derived from an EMBL/GenBank/DDBJ whole genome shotgun (WGS) entry which is preliminary data.</text>
</comment>
<reference evidence="1 2" key="1">
    <citation type="submission" date="2023-12" db="EMBL/GenBank/DDBJ databases">
        <title>Baltic Sea Cyanobacteria.</title>
        <authorList>
            <person name="Delbaje E."/>
            <person name="Fewer D.P."/>
            <person name="Shishido T.K."/>
        </authorList>
    </citation>
    <scope>NUCLEOTIDE SEQUENCE [LARGE SCALE GENOMIC DNA]</scope>
    <source>
        <strain evidence="1 2">UHCC 0139</strain>
    </source>
</reference>
<protein>
    <submittedName>
        <fullName evidence="1">Uncharacterized protein</fullName>
    </submittedName>
</protein>
<keyword evidence="2" id="KW-1185">Reference proteome</keyword>
<accession>A0ABU5RVV4</accession>
<sequence length="176" mass="18836">MKLRPGPSSLAGLILLLALGVRWAPLGAQERPGDDFGRWERTLRRCSVVTPSGAGPVPPPASCRLLRLDQQMEGLLSVRFLQPGGDSSFLDRQLVFAGVLAEGSPAMACERSRCEPRWPVQLRISAVGQAGFGDGEAALGLTRAELASGQCLLDDRAFRCEATGPDGRQWRVDAAP</sequence>
<gene>
    <name evidence="1" type="ORF">VB738_11590</name>
</gene>
<evidence type="ECO:0000313" key="1">
    <source>
        <dbReference type="EMBL" id="MEA5391898.1"/>
    </source>
</evidence>